<reference evidence="4 5" key="1">
    <citation type="submission" date="2015-10" db="EMBL/GenBank/DDBJ databases">
        <title>Genome sequencing and analysis of members of genus Stenotrophomonas.</title>
        <authorList>
            <person name="Patil P.P."/>
            <person name="Midha S."/>
            <person name="Patil P.B."/>
        </authorList>
    </citation>
    <scope>NUCLEOTIDE SEQUENCE [LARGE SCALE GENOMIC DNA]</scope>
    <source>
        <strain evidence="4 5">JCM 16536</strain>
    </source>
</reference>
<evidence type="ECO:0000259" key="3">
    <source>
        <dbReference type="PROSITE" id="PS50110"/>
    </source>
</evidence>
<name>A0A0R0B2C4_9GAMM</name>
<sequence>MNHPAQVAHARLVAVVDDDSGVRTSLSSLLRALGYDTLTYASAAEFLQALPAHVPRCLISDMRMPGMDGEQLHAALQSAGHDFPVIFMTAFPTEAMRARVLARGAHAFLGKPVEADAIAACVAEAFAPR</sequence>
<dbReference type="GO" id="GO:0000160">
    <property type="term" value="P:phosphorelay signal transduction system"/>
    <property type="evidence" value="ECO:0007669"/>
    <property type="project" value="InterPro"/>
</dbReference>
<organism evidence="4 5">
    <name type="scientific">Stenotrophomonas panacihumi</name>
    <dbReference type="NCBI Taxonomy" id="676599"/>
    <lineage>
        <taxon>Bacteria</taxon>
        <taxon>Pseudomonadati</taxon>
        <taxon>Pseudomonadota</taxon>
        <taxon>Gammaproteobacteria</taxon>
        <taxon>Lysobacterales</taxon>
        <taxon>Lysobacteraceae</taxon>
        <taxon>Stenotrophomonas</taxon>
    </lineage>
</organism>
<keyword evidence="5" id="KW-1185">Reference proteome</keyword>
<dbReference type="RefSeq" id="WP_057643195.1">
    <property type="nucleotide sequence ID" value="NZ_LLXU01000024.1"/>
</dbReference>
<dbReference type="InterPro" id="IPR001789">
    <property type="entry name" value="Sig_transdc_resp-reg_receiver"/>
</dbReference>
<accession>A0A0R0B2C4</accession>
<evidence type="ECO:0000256" key="2">
    <source>
        <dbReference type="PROSITE-ProRule" id="PRU00169"/>
    </source>
</evidence>
<dbReference type="SMART" id="SM00448">
    <property type="entry name" value="REC"/>
    <property type="match status" value="1"/>
</dbReference>
<comment type="caution">
    <text evidence="4">The sequence shown here is derived from an EMBL/GenBank/DDBJ whole genome shotgun (WGS) entry which is preliminary data.</text>
</comment>
<evidence type="ECO:0000313" key="4">
    <source>
        <dbReference type="EMBL" id="KRG47889.1"/>
    </source>
</evidence>
<feature type="domain" description="Response regulatory" evidence="3">
    <location>
        <begin position="12"/>
        <end position="126"/>
    </location>
</feature>
<dbReference type="PROSITE" id="PS50110">
    <property type="entry name" value="RESPONSE_REGULATORY"/>
    <property type="match status" value="1"/>
</dbReference>
<evidence type="ECO:0000256" key="1">
    <source>
        <dbReference type="ARBA" id="ARBA00022553"/>
    </source>
</evidence>
<dbReference type="PANTHER" id="PTHR44591:SF25">
    <property type="entry name" value="CHEMOTAXIS TWO-COMPONENT RESPONSE REGULATOR"/>
    <property type="match status" value="1"/>
</dbReference>
<dbReference type="InterPro" id="IPR050595">
    <property type="entry name" value="Bact_response_regulator"/>
</dbReference>
<dbReference type="AlphaFoldDB" id="A0A0R0B2C4"/>
<proteinExistence type="predicted"/>
<dbReference type="Pfam" id="PF00072">
    <property type="entry name" value="Response_reg"/>
    <property type="match status" value="1"/>
</dbReference>
<dbReference type="OrthoDB" id="9782655at2"/>
<dbReference type="Gene3D" id="3.40.50.2300">
    <property type="match status" value="1"/>
</dbReference>
<feature type="modified residue" description="4-aspartylphosphate" evidence="2">
    <location>
        <position position="61"/>
    </location>
</feature>
<evidence type="ECO:0000313" key="5">
    <source>
        <dbReference type="Proteomes" id="UP000051802"/>
    </source>
</evidence>
<gene>
    <name evidence="4" type="ORF">ARC20_02940</name>
</gene>
<keyword evidence="1 2" id="KW-0597">Phosphoprotein</keyword>
<dbReference type="PANTHER" id="PTHR44591">
    <property type="entry name" value="STRESS RESPONSE REGULATOR PROTEIN 1"/>
    <property type="match status" value="1"/>
</dbReference>
<dbReference type="EMBL" id="LLXU01000024">
    <property type="protein sequence ID" value="KRG47889.1"/>
    <property type="molecule type" value="Genomic_DNA"/>
</dbReference>
<dbReference type="STRING" id="676599.ARC20_02940"/>
<dbReference type="SUPFAM" id="SSF52172">
    <property type="entry name" value="CheY-like"/>
    <property type="match status" value="1"/>
</dbReference>
<protein>
    <recommendedName>
        <fullName evidence="3">Response regulatory domain-containing protein</fullName>
    </recommendedName>
</protein>
<dbReference type="Proteomes" id="UP000051802">
    <property type="component" value="Unassembled WGS sequence"/>
</dbReference>
<dbReference type="InterPro" id="IPR011006">
    <property type="entry name" value="CheY-like_superfamily"/>
</dbReference>